<evidence type="ECO:0000256" key="9">
    <source>
        <dbReference type="PIRSR" id="PIRSR602401-1"/>
    </source>
</evidence>
<dbReference type="GO" id="GO:0004497">
    <property type="term" value="F:monooxygenase activity"/>
    <property type="evidence" value="ECO:0007669"/>
    <property type="project" value="UniProtKB-KW"/>
</dbReference>
<dbReference type="CDD" id="cd11065">
    <property type="entry name" value="CYP64-like"/>
    <property type="match status" value="1"/>
</dbReference>
<keyword evidence="8 10" id="KW-0503">Monooxygenase</keyword>
<dbReference type="PRINTS" id="PR00463">
    <property type="entry name" value="EP450I"/>
</dbReference>
<dbReference type="GO" id="GO:0005506">
    <property type="term" value="F:iron ion binding"/>
    <property type="evidence" value="ECO:0007669"/>
    <property type="project" value="InterPro"/>
</dbReference>
<reference evidence="11" key="1">
    <citation type="submission" date="2022-07" db="EMBL/GenBank/DDBJ databases">
        <title>Genome Sequence of Leucocoprinus birnbaumii.</title>
        <authorList>
            <person name="Buettner E."/>
        </authorList>
    </citation>
    <scope>NUCLEOTIDE SEQUENCE</scope>
    <source>
        <strain evidence="11">VT141</strain>
    </source>
</reference>
<dbReference type="PANTHER" id="PTHR46300:SF7">
    <property type="entry name" value="P450, PUTATIVE (EUROFUNG)-RELATED"/>
    <property type="match status" value="1"/>
</dbReference>
<organism evidence="11 12">
    <name type="scientific">Leucocoprinus birnbaumii</name>
    <dbReference type="NCBI Taxonomy" id="56174"/>
    <lineage>
        <taxon>Eukaryota</taxon>
        <taxon>Fungi</taxon>
        <taxon>Dikarya</taxon>
        <taxon>Basidiomycota</taxon>
        <taxon>Agaricomycotina</taxon>
        <taxon>Agaricomycetes</taxon>
        <taxon>Agaricomycetidae</taxon>
        <taxon>Agaricales</taxon>
        <taxon>Agaricineae</taxon>
        <taxon>Agaricaceae</taxon>
        <taxon>Leucocoprinus</taxon>
    </lineage>
</organism>
<dbReference type="PROSITE" id="PS00086">
    <property type="entry name" value="CYTOCHROME_P450"/>
    <property type="match status" value="1"/>
</dbReference>
<comment type="similarity">
    <text evidence="3 10">Belongs to the cytochrome P450 family.</text>
</comment>
<dbReference type="Proteomes" id="UP001213000">
    <property type="component" value="Unassembled WGS sequence"/>
</dbReference>
<dbReference type="InterPro" id="IPR017972">
    <property type="entry name" value="Cyt_P450_CS"/>
</dbReference>
<dbReference type="SUPFAM" id="SSF48264">
    <property type="entry name" value="Cytochrome P450"/>
    <property type="match status" value="1"/>
</dbReference>
<evidence type="ECO:0000256" key="4">
    <source>
        <dbReference type="ARBA" id="ARBA00022617"/>
    </source>
</evidence>
<name>A0AAD5W2W9_9AGAR</name>
<evidence type="ECO:0000256" key="5">
    <source>
        <dbReference type="ARBA" id="ARBA00022723"/>
    </source>
</evidence>
<dbReference type="GO" id="GO:0020037">
    <property type="term" value="F:heme binding"/>
    <property type="evidence" value="ECO:0007669"/>
    <property type="project" value="InterPro"/>
</dbReference>
<keyword evidence="4 9" id="KW-0349">Heme</keyword>
<dbReference type="EMBL" id="JANIEX010000086">
    <property type="protein sequence ID" value="KAJ3573941.1"/>
    <property type="molecule type" value="Genomic_DNA"/>
</dbReference>
<evidence type="ECO:0000256" key="8">
    <source>
        <dbReference type="ARBA" id="ARBA00023033"/>
    </source>
</evidence>
<evidence type="ECO:0000256" key="3">
    <source>
        <dbReference type="ARBA" id="ARBA00010617"/>
    </source>
</evidence>
<dbReference type="GO" id="GO:0016705">
    <property type="term" value="F:oxidoreductase activity, acting on paired donors, with incorporation or reduction of molecular oxygen"/>
    <property type="evidence" value="ECO:0007669"/>
    <property type="project" value="InterPro"/>
</dbReference>
<accession>A0AAD5W2W9</accession>
<keyword evidence="5 9" id="KW-0479">Metal-binding</keyword>
<dbReference type="Gene3D" id="1.10.630.10">
    <property type="entry name" value="Cytochrome P450"/>
    <property type="match status" value="1"/>
</dbReference>
<feature type="binding site" description="axial binding residue" evidence="9">
    <location>
        <position position="444"/>
    </location>
    <ligand>
        <name>heme</name>
        <dbReference type="ChEBI" id="CHEBI:30413"/>
    </ligand>
    <ligandPart>
        <name>Fe</name>
        <dbReference type="ChEBI" id="CHEBI:18248"/>
    </ligandPart>
</feature>
<evidence type="ECO:0000256" key="2">
    <source>
        <dbReference type="ARBA" id="ARBA00005179"/>
    </source>
</evidence>
<evidence type="ECO:0000256" key="7">
    <source>
        <dbReference type="ARBA" id="ARBA00023004"/>
    </source>
</evidence>
<gene>
    <name evidence="11" type="ORF">NP233_g2115</name>
</gene>
<sequence>MSITSLRDALVASLCVLVYSLYQIRRRNKLPSPPGPPGWPIIKNTLTIPLVNAHKYYKDLGAKLGSKILYLEALGQSMLIINDISIAQELLEKRSTLYSSRPGIPMLNQVVGLPIYFGFMPYGNYWRAHRRLFTQHFAEKHLARDQERATEFIRKGLLANILESPDAFDEHVRNCIGGIAVSITYGLPIQRKRDPLVRFSEETFAQSTATAAPSRFLVNIIPALRHVPDWMPGASFKQMAKSLRADLIKILDEPFNATVKMMENGTAPACFIANTLEKHRDDPDYEAQALYAKQTAGMIFAAVSETTVTALNTFVLGMLQRPDVMKKAQKEVDQVVGTHRLPEVSDMPHLHYLSAVVKETLRWNPVAPMGVPHCTSEDDVYNGYYIPKGCAVFANAYAMLYDDDMFPNPSEFKPERFIGEDGRMRDDLPDPEIVVTFGFGRRICPGAHIARSTLFMAAASLLHLFNITYAVDEHGKEIKVEPQFKQASIVAEPLPFKCKITPRAGRDVKALLKEYMGTDTI</sequence>
<dbReference type="InterPro" id="IPR001128">
    <property type="entry name" value="Cyt_P450"/>
</dbReference>
<evidence type="ECO:0000313" key="11">
    <source>
        <dbReference type="EMBL" id="KAJ3573941.1"/>
    </source>
</evidence>
<keyword evidence="12" id="KW-1185">Reference proteome</keyword>
<dbReference type="PRINTS" id="PR00385">
    <property type="entry name" value="P450"/>
</dbReference>
<evidence type="ECO:0000256" key="10">
    <source>
        <dbReference type="RuleBase" id="RU000461"/>
    </source>
</evidence>
<keyword evidence="7 9" id="KW-0408">Iron</keyword>
<keyword evidence="6 10" id="KW-0560">Oxidoreductase</keyword>
<evidence type="ECO:0008006" key="13">
    <source>
        <dbReference type="Google" id="ProtNLM"/>
    </source>
</evidence>
<evidence type="ECO:0000256" key="1">
    <source>
        <dbReference type="ARBA" id="ARBA00001971"/>
    </source>
</evidence>
<comment type="pathway">
    <text evidence="2">Secondary metabolite biosynthesis.</text>
</comment>
<dbReference type="InterPro" id="IPR050364">
    <property type="entry name" value="Cytochrome_P450_fung"/>
</dbReference>
<dbReference type="InterPro" id="IPR036396">
    <property type="entry name" value="Cyt_P450_sf"/>
</dbReference>
<dbReference type="Pfam" id="PF00067">
    <property type="entry name" value="p450"/>
    <property type="match status" value="1"/>
</dbReference>
<proteinExistence type="inferred from homology"/>
<dbReference type="PANTHER" id="PTHR46300">
    <property type="entry name" value="P450, PUTATIVE (EUROFUNG)-RELATED-RELATED"/>
    <property type="match status" value="1"/>
</dbReference>
<protein>
    <recommendedName>
        <fullName evidence="13">Cytochrome P450</fullName>
    </recommendedName>
</protein>
<comment type="caution">
    <text evidence="11">The sequence shown here is derived from an EMBL/GenBank/DDBJ whole genome shotgun (WGS) entry which is preliminary data.</text>
</comment>
<comment type="cofactor">
    <cofactor evidence="1 9">
        <name>heme</name>
        <dbReference type="ChEBI" id="CHEBI:30413"/>
    </cofactor>
</comment>
<evidence type="ECO:0000256" key="6">
    <source>
        <dbReference type="ARBA" id="ARBA00023002"/>
    </source>
</evidence>
<dbReference type="InterPro" id="IPR002401">
    <property type="entry name" value="Cyt_P450_E_grp-I"/>
</dbReference>
<evidence type="ECO:0000313" key="12">
    <source>
        <dbReference type="Proteomes" id="UP001213000"/>
    </source>
</evidence>
<dbReference type="AlphaFoldDB" id="A0AAD5W2W9"/>